<dbReference type="Proteomes" id="UP001605036">
    <property type="component" value="Unassembled WGS sequence"/>
</dbReference>
<keyword evidence="2" id="KW-0732">Signal</keyword>
<dbReference type="AlphaFoldDB" id="A0ABD1Y9A6"/>
<evidence type="ECO:0000256" key="2">
    <source>
        <dbReference type="SAM" id="SignalP"/>
    </source>
</evidence>
<name>A0ABD1Y9A6_9MARC</name>
<dbReference type="InterPro" id="IPR029058">
    <property type="entry name" value="AB_hydrolase_fold"/>
</dbReference>
<proteinExistence type="inferred from homology"/>
<comment type="similarity">
    <text evidence="1">Belongs to the peptidase S10 family.</text>
</comment>
<sequence length="78" mass="8384">MVKSWAAAAAGLSILQLVAVAVQGAYSPHLVNFGQYAGYVTVNKTHGRHQFYWFITADHEHAASLSLAIWLSGGMHAS</sequence>
<dbReference type="Gene3D" id="3.40.50.1820">
    <property type="entry name" value="alpha/beta hydrolase"/>
    <property type="match status" value="1"/>
</dbReference>
<feature type="signal peptide" evidence="2">
    <location>
        <begin position="1"/>
        <end position="24"/>
    </location>
</feature>
<accession>A0ABD1Y9A6</accession>
<protein>
    <submittedName>
        <fullName evidence="3">Uncharacterized protein</fullName>
    </submittedName>
</protein>
<evidence type="ECO:0000256" key="1">
    <source>
        <dbReference type="ARBA" id="ARBA00009431"/>
    </source>
</evidence>
<keyword evidence="4" id="KW-1185">Reference proteome</keyword>
<dbReference type="SUPFAM" id="SSF53474">
    <property type="entry name" value="alpha/beta-Hydrolases"/>
    <property type="match status" value="1"/>
</dbReference>
<dbReference type="Pfam" id="PF00450">
    <property type="entry name" value="Peptidase_S10"/>
    <property type="match status" value="1"/>
</dbReference>
<comment type="caution">
    <text evidence="3">The sequence shown here is derived from an EMBL/GenBank/DDBJ whole genome shotgun (WGS) entry which is preliminary data.</text>
</comment>
<gene>
    <name evidence="3" type="ORF">R1flu_003340</name>
</gene>
<reference evidence="3 4" key="1">
    <citation type="submission" date="2024-09" db="EMBL/GenBank/DDBJ databases">
        <title>Chromosome-scale assembly of Riccia fluitans.</title>
        <authorList>
            <person name="Paukszto L."/>
            <person name="Sawicki J."/>
            <person name="Karawczyk K."/>
            <person name="Piernik-Szablinska J."/>
            <person name="Szczecinska M."/>
            <person name="Mazdziarz M."/>
        </authorList>
    </citation>
    <scope>NUCLEOTIDE SEQUENCE [LARGE SCALE GENOMIC DNA]</scope>
    <source>
        <strain evidence="3">Rf_01</strain>
        <tissue evidence="3">Aerial parts of the thallus</tissue>
    </source>
</reference>
<evidence type="ECO:0000313" key="3">
    <source>
        <dbReference type="EMBL" id="KAL2623135.1"/>
    </source>
</evidence>
<feature type="chain" id="PRO_5044769813" evidence="2">
    <location>
        <begin position="25"/>
        <end position="78"/>
    </location>
</feature>
<evidence type="ECO:0000313" key="4">
    <source>
        <dbReference type="Proteomes" id="UP001605036"/>
    </source>
</evidence>
<organism evidence="3 4">
    <name type="scientific">Riccia fluitans</name>
    <dbReference type="NCBI Taxonomy" id="41844"/>
    <lineage>
        <taxon>Eukaryota</taxon>
        <taxon>Viridiplantae</taxon>
        <taxon>Streptophyta</taxon>
        <taxon>Embryophyta</taxon>
        <taxon>Marchantiophyta</taxon>
        <taxon>Marchantiopsida</taxon>
        <taxon>Marchantiidae</taxon>
        <taxon>Marchantiales</taxon>
        <taxon>Ricciaceae</taxon>
        <taxon>Riccia</taxon>
    </lineage>
</organism>
<dbReference type="InterPro" id="IPR001563">
    <property type="entry name" value="Peptidase_S10"/>
</dbReference>
<dbReference type="EMBL" id="JBHFFA010000006">
    <property type="protein sequence ID" value="KAL2623135.1"/>
    <property type="molecule type" value="Genomic_DNA"/>
</dbReference>